<dbReference type="InterPro" id="IPR022028">
    <property type="entry name" value="DUF3604"/>
</dbReference>
<dbReference type="InterPro" id="IPR016195">
    <property type="entry name" value="Pol/histidinol_Pase-like"/>
</dbReference>
<dbReference type="PROSITE" id="PS51257">
    <property type="entry name" value="PROKAR_LIPOPROTEIN"/>
    <property type="match status" value="1"/>
</dbReference>
<proteinExistence type="predicted"/>
<dbReference type="Pfam" id="PF12228">
    <property type="entry name" value="DUF3604"/>
    <property type="match status" value="1"/>
</dbReference>
<protein>
    <submittedName>
        <fullName evidence="1">DUF3604 domain-containing protein</fullName>
    </submittedName>
</protein>
<comment type="caution">
    <text evidence="1">The sequence shown here is derived from an EMBL/GenBank/DDBJ whole genome shotgun (WGS) entry which is preliminary data.</text>
</comment>
<dbReference type="SUPFAM" id="SSF89550">
    <property type="entry name" value="PHP domain-like"/>
    <property type="match status" value="1"/>
</dbReference>
<dbReference type="RefSeq" id="WP_140503019.1">
    <property type="nucleotide sequence ID" value="NZ_RCZH01000001.1"/>
</dbReference>
<name>A0A502F7H9_9FLAO</name>
<gene>
    <name evidence="1" type="ORF">EAH81_01615</name>
</gene>
<sequence length="623" mass="68472">MRKIIQAGLVLLLITSCGGKDSSKDVTVDKAQKTAEIDEIAENPLKDCFFGDLHLHTSLSPDANMIGTTALPEDSYKFAMGEEVTYMGQKIKRIAPLDFLAVTDHSEYLGVIAAIKDPNGPYAGTDRNKLYNSKDQKDVAKAYADFMVGVVANKPAPELNNEKVIKSSWQRIIEAASKYNKPGKFTTFVGYEWTSMPSDANKHSQNLHRCVIFKGEKVPDKPFSSFDSDDPEDLWTYLENARKTGDDVIAVPHNGNLSNGLMFDTKTLKGKPLTKEYADRRMNNEPLTEIAQGKGQSETHPSLSGNDEFANYELVEILLSSSAKAKFQKGSYVRQAYGVGQELQEKLGSNPFKYGLEGGTDYHSGFSTTEENNYPGSHASQDNLAKDYATILAATESIGGEPASKLSAGGLTGVWAESNTRDAIFNALKKKECFGTSGVRIKVRLFAGWDYSNNLIKQNNWIKEAYASGVPMGADLPISTNSKKPKFLVQAIKDPNSGNLDRIQIIKVSTKNGKSTEKIFDVVWAGSRKVDAKGKLASVGNTVDIKAGSYTNTIGAATLLGYWEDTEFDPQSYVTYYARVLEIPTPRWSTYLAAKHNLPVSKTVPATIQERAWTSPVWYTPAK</sequence>
<dbReference type="OrthoDB" id="543560at2"/>
<accession>A0A502F7H9</accession>
<dbReference type="AlphaFoldDB" id="A0A502F7H9"/>
<organism evidence="1 2">
    <name type="scientific">Flavobacterium pectinovorum</name>
    <dbReference type="NCBI Taxonomy" id="29533"/>
    <lineage>
        <taxon>Bacteria</taxon>
        <taxon>Pseudomonadati</taxon>
        <taxon>Bacteroidota</taxon>
        <taxon>Flavobacteriia</taxon>
        <taxon>Flavobacteriales</taxon>
        <taxon>Flavobacteriaceae</taxon>
        <taxon>Flavobacterium</taxon>
    </lineage>
</organism>
<keyword evidence="2" id="KW-1185">Reference proteome</keyword>
<dbReference type="EMBL" id="RCZH01000001">
    <property type="protein sequence ID" value="TPG45325.1"/>
    <property type="molecule type" value="Genomic_DNA"/>
</dbReference>
<dbReference type="Proteomes" id="UP000319700">
    <property type="component" value="Unassembled WGS sequence"/>
</dbReference>
<evidence type="ECO:0000313" key="1">
    <source>
        <dbReference type="EMBL" id="TPG45325.1"/>
    </source>
</evidence>
<reference evidence="1 2" key="1">
    <citation type="journal article" date="2019" name="Environ. Microbiol.">
        <title>Species interactions and distinct microbial communities in high Arctic permafrost affected cryosols are associated with the CH4 and CO2 gas fluxes.</title>
        <authorList>
            <person name="Altshuler I."/>
            <person name="Hamel J."/>
            <person name="Turney S."/>
            <person name="Magnuson E."/>
            <person name="Levesque R."/>
            <person name="Greer C."/>
            <person name="Whyte L.G."/>
        </authorList>
    </citation>
    <scope>NUCLEOTIDE SEQUENCE [LARGE SCALE GENOMIC DNA]</scope>
    <source>
        <strain evidence="1 2">42</strain>
    </source>
</reference>
<evidence type="ECO:0000313" key="2">
    <source>
        <dbReference type="Proteomes" id="UP000319700"/>
    </source>
</evidence>
<dbReference type="Gene3D" id="3.20.20.140">
    <property type="entry name" value="Metal-dependent hydrolases"/>
    <property type="match status" value="1"/>
</dbReference>